<evidence type="ECO:0000313" key="4">
    <source>
        <dbReference type="Proteomes" id="UP000595224"/>
    </source>
</evidence>
<keyword evidence="1" id="KW-0175">Coiled coil</keyword>
<evidence type="ECO:0000256" key="1">
    <source>
        <dbReference type="SAM" id="Coils"/>
    </source>
</evidence>
<feature type="coiled-coil region" evidence="1">
    <location>
        <begin position="26"/>
        <end position="53"/>
    </location>
</feature>
<evidence type="ECO:0000313" key="2">
    <source>
        <dbReference type="EMBL" id="QQA00049.1"/>
    </source>
</evidence>
<keyword evidence="4" id="KW-1185">Reference proteome</keyword>
<dbReference type="KEGG" id="tper:IWA51_07110"/>
<protein>
    <submittedName>
        <fullName evidence="3">Uncharacterized protein</fullName>
    </submittedName>
</protein>
<dbReference type="EMBL" id="CP064936">
    <property type="protein sequence ID" value="QQA00049.1"/>
    <property type="molecule type" value="Genomic_DNA"/>
</dbReference>
<proteinExistence type="predicted"/>
<gene>
    <name evidence="3" type="ORF">IWA51_01620</name>
    <name evidence="2" type="ORF">IWA51_07110</name>
</gene>
<name>A0A7T3V5R4_9SPIR</name>
<dbReference type="AlphaFoldDB" id="A0A7T3V5R4"/>
<dbReference type="RefSeq" id="WP_198441924.1">
    <property type="nucleotide sequence ID" value="NZ_CBCSHE010000029.1"/>
</dbReference>
<reference evidence="3 4" key="1">
    <citation type="submission" date="2020-11" db="EMBL/GenBank/DDBJ databases">
        <title>Treponema Peruensis nv. sp., first commensal Treponema isolated from human feces.</title>
        <authorList>
            <person name="Belkhou C."/>
            <person name="Raes J."/>
        </authorList>
    </citation>
    <scope>NUCLEOTIDE SEQUENCE [LARGE SCALE GENOMIC DNA]</scope>
    <source>
        <strain evidence="3 4">RCC2812</strain>
    </source>
</reference>
<accession>A0A7T3V5R4</accession>
<organism evidence="3 4">
    <name type="scientific">Treponema peruense</name>
    <dbReference type="NCBI Taxonomy" id="2787628"/>
    <lineage>
        <taxon>Bacteria</taxon>
        <taxon>Pseudomonadati</taxon>
        <taxon>Spirochaetota</taxon>
        <taxon>Spirochaetia</taxon>
        <taxon>Spirochaetales</taxon>
        <taxon>Treponemataceae</taxon>
        <taxon>Treponema</taxon>
    </lineage>
</organism>
<dbReference type="KEGG" id="tper:IWA51_01620"/>
<sequence length="95" mass="11196">MTDKELEYLKNKISLELKKAYTQLGFEIICKRLEEAEKENAELAQQIEELKLHCRAVDGVNAKMKNCTNCKYASREEGHYDKCDSEYSEWELKEK</sequence>
<dbReference type="EMBL" id="CP064936">
    <property type="protein sequence ID" value="QQA01344.1"/>
    <property type="molecule type" value="Genomic_DNA"/>
</dbReference>
<evidence type="ECO:0000313" key="3">
    <source>
        <dbReference type="EMBL" id="QQA01344.1"/>
    </source>
</evidence>
<dbReference type="Proteomes" id="UP000595224">
    <property type="component" value="Chromosome"/>
</dbReference>